<protein>
    <recommendedName>
        <fullName evidence="9">Metalloprotease</fullName>
    </recommendedName>
</protein>
<evidence type="ECO:0000313" key="8">
    <source>
        <dbReference type="Proteomes" id="UP001165042"/>
    </source>
</evidence>
<organism evidence="7 8">
    <name type="scientific">Actinokineospora globicatena</name>
    <dbReference type="NCBI Taxonomy" id="103729"/>
    <lineage>
        <taxon>Bacteria</taxon>
        <taxon>Bacillati</taxon>
        <taxon>Actinomycetota</taxon>
        <taxon>Actinomycetes</taxon>
        <taxon>Pseudonocardiales</taxon>
        <taxon>Pseudonocardiaceae</taxon>
        <taxon>Actinokineospora</taxon>
    </lineage>
</organism>
<evidence type="ECO:0000256" key="2">
    <source>
        <dbReference type="ARBA" id="ARBA00022692"/>
    </source>
</evidence>
<evidence type="ECO:0000313" key="7">
    <source>
        <dbReference type="EMBL" id="GLW91501.1"/>
    </source>
</evidence>
<dbReference type="PANTHER" id="PTHR30168:SF0">
    <property type="entry name" value="INNER MEMBRANE PROTEIN"/>
    <property type="match status" value="1"/>
</dbReference>
<dbReference type="InterPro" id="IPR007343">
    <property type="entry name" value="Uncharacterised_pept_Zn_put"/>
</dbReference>
<dbReference type="PANTHER" id="PTHR30168">
    <property type="entry name" value="PUTATIVE MEMBRANE PROTEIN YPFJ"/>
    <property type="match status" value="1"/>
</dbReference>
<name>A0A9W6QI37_9PSEU</name>
<comment type="caution">
    <text evidence="7">The sequence shown here is derived from an EMBL/GenBank/DDBJ whole genome shotgun (WGS) entry which is preliminary data.</text>
</comment>
<reference evidence="7" key="1">
    <citation type="submission" date="2023-02" db="EMBL/GenBank/DDBJ databases">
        <title>Actinokineospora globicatena NBRC 15670.</title>
        <authorList>
            <person name="Ichikawa N."/>
            <person name="Sato H."/>
            <person name="Tonouchi N."/>
        </authorList>
    </citation>
    <scope>NUCLEOTIDE SEQUENCE</scope>
    <source>
        <strain evidence="7">NBRC 15670</strain>
    </source>
</reference>
<evidence type="ECO:0000256" key="4">
    <source>
        <dbReference type="ARBA" id="ARBA00023136"/>
    </source>
</evidence>
<proteinExistence type="predicted"/>
<feature type="transmembrane region" description="Helical" evidence="6">
    <location>
        <begin position="25"/>
        <end position="44"/>
    </location>
</feature>
<dbReference type="AlphaFoldDB" id="A0A9W6QI37"/>
<evidence type="ECO:0008006" key="9">
    <source>
        <dbReference type="Google" id="ProtNLM"/>
    </source>
</evidence>
<comment type="subcellular location">
    <subcellularLocation>
        <location evidence="1">Membrane</location>
        <topology evidence="1">Single-pass membrane protein</topology>
    </subcellularLocation>
</comment>
<evidence type="ECO:0000256" key="6">
    <source>
        <dbReference type="SAM" id="Phobius"/>
    </source>
</evidence>
<evidence type="ECO:0000256" key="3">
    <source>
        <dbReference type="ARBA" id="ARBA00022989"/>
    </source>
</evidence>
<keyword evidence="3 6" id="KW-1133">Transmembrane helix</keyword>
<keyword evidence="8" id="KW-1185">Reference proteome</keyword>
<dbReference type="GO" id="GO:0016020">
    <property type="term" value="C:membrane"/>
    <property type="evidence" value="ECO:0007669"/>
    <property type="project" value="UniProtKB-SubCell"/>
</dbReference>
<evidence type="ECO:0000256" key="1">
    <source>
        <dbReference type="ARBA" id="ARBA00004167"/>
    </source>
</evidence>
<evidence type="ECO:0000256" key="5">
    <source>
        <dbReference type="SAM" id="MobiDB-lite"/>
    </source>
</evidence>
<dbReference type="EMBL" id="BSSD01000003">
    <property type="protein sequence ID" value="GLW91501.1"/>
    <property type="molecule type" value="Genomic_DNA"/>
</dbReference>
<keyword evidence="4 6" id="KW-0472">Membrane</keyword>
<gene>
    <name evidence="7" type="ORF">Aglo03_23170</name>
</gene>
<accession>A0A9W6QI37</accession>
<feature type="region of interest" description="Disordered" evidence="5">
    <location>
        <begin position="279"/>
        <end position="301"/>
    </location>
</feature>
<feature type="compositionally biased region" description="Polar residues" evidence="5">
    <location>
        <begin position="286"/>
        <end position="301"/>
    </location>
</feature>
<sequence length="301" mass="31799">MIGNEPRFGPAPVGNTGAEPGNRPLVLVSVLGIIVVGVLWIGILGKVFTGGSRVVQGVPLAVGEQTELTEPATPGDISRNPLLSPGREVTAAQCSLPALGTTAPELEAFYREGLVCLDKAWTPVLRAVGKPMVSPKLSIADIPKAKCGVSPTEEEALAFYCNRDRTIYMPRDRLMRAAGDSAPYHLAVLGHEYGHHVQALTGILSAAATQEDTEDEDAALTVSRRTELQANCLSGLFLDAARRGGALESDFVDEAVDSFGDTLSSDTHGSRRNQLEWAERGAKGGTTASCDTWSASTTDVE</sequence>
<dbReference type="Pfam" id="PF04228">
    <property type="entry name" value="Zn_peptidase"/>
    <property type="match status" value="1"/>
</dbReference>
<dbReference type="Proteomes" id="UP001165042">
    <property type="component" value="Unassembled WGS sequence"/>
</dbReference>
<keyword evidence="2 6" id="KW-0812">Transmembrane</keyword>